<sequence length="71" mass="8192">MLQWFGLIQSLLLPEFAYIIFLLFFSFLFSIFLFQGDKHETYNIIVGRDVNRLLDAGTDITTAGESLVRQS</sequence>
<keyword evidence="3" id="KW-1185">Reference proteome</keyword>
<keyword evidence="1" id="KW-0472">Membrane</keyword>
<evidence type="ECO:0000256" key="1">
    <source>
        <dbReference type="SAM" id="Phobius"/>
    </source>
</evidence>
<dbReference type="EMBL" id="KZ559497">
    <property type="protein sequence ID" value="PLN86681.1"/>
    <property type="molecule type" value="Genomic_DNA"/>
</dbReference>
<evidence type="ECO:0000313" key="3">
    <source>
        <dbReference type="Proteomes" id="UP000235023"/>
    </source>
</evidence>
<dbReference type="Proteomes" id="UP000235023">
    <property type="component" value="Unassembled WGS sequence"/>
</dbReference>
<protein>
    <submittedName>
        <fullName evidence="2">Uncharacterized protein</fullName>
    </submittedName>
</protein>
<feature type="transmembrane region" description="Helical" evidence="1">
    <location>
        <begin position="16"/>
        <end position="34"/>
    </location>
</feature>
<keyword evidence="1" id="KW-0812">Transmembrane</keyword>
<proteinExistence type="predicted"/>
<keyword evidence="1" id="KW-1133">Transmembrane helix</keyword>
<name>A0A2J5I9G1_9EURO</name>
<gene>
    <name evidence="2" type="ORF">BDW42DRAFT_158290</name>
</gene>
<accession>A0A2J5I9G1</accession>
<evidence type="ECO:0000313" key="2">
    <source>
        <dbReference type="EMBL" id="PLN86681.1"/>
    </source>
</evidence>
<reference evidence="3" key="1">
    <citation type="submission" date="2017-12" db="EMBL/GenBank/DDBJ databases">
        <authorList>
            <consortium name="DOE Joint Genome Institute"/>
            <person name="Mondo S.J."/>
            <person name="Kjaerbolling I."/>
            <person name="Vesth T.C."/>
            <person name="Frisvad J.C."/>
            <person name="Nybo J.L."/>
            <person name="Theobald S."/>
            <person name="Kuo A."/>
            <person name="Bowyer P."/>
            <person name="Matsuda Y."/>
            <person name="Lyhne E.K."/>
            <person name="Kogle M.E."/>
            <person name="Clum A."/>
            <person name="Lipzen A."/>
            <person name="Salamov A."/>
            <person name="Ngan C.Y."/>
            <person name="Daum C."/>
            <person name="Chiniquy J."/>
            <person name="Barry K."/>
            <person name="LaButti K."/>
            <person name="Haridas S."/>
            <person name="Simmons B.A."/>
            <person name="Magnuson J.K."/>
            <person name="Mortensen U.H."/>
            <person name="Larsen T.O."/>
            <person name="Grigoriev I.V."/>
            <person name="Baker S.E."/>
            <person name="Andersen M.R."/>
            <person name="Nordberg H.P."/>
            <person name="Cantor M.N."/>
            <person name="Hua S.X."/>
        </authorList>
    </citation>
    <scope>NUCLEOTIDE SEQUENCE [LARGE SCALE GENOMIC DNA]</scope>
    <source>
        <strain evidence="3">IBT 19404</strain>
    </source>
</reference>
<organism evidence="2 3">
    <name type="scientific">Aspergillus taichungensis</name>
    <dbReference type="NCBI Taxonomy" id="482145"/>
    <lineage>
        <taxon>Eukaryota</taxon>
        <taxon>Fungi</taxon>
        <taxon>Dikarya</taxon>
        <taxon>Ascomycota</taxon>
        <taxon>Pezizomycotina</taxon>
        <taxon>Eurotiomycetes</taxon>
        <taxon>Eurotiomycetidae</taxon>
        <taxon>Eurotiales</taxon>
        <taxon>Aspergillaceae</taxon>
        <taxon>Aspergillus</taxon>
        <taxon>Aspergillus subgen. Circumdati</taxon>
    </lineage>
</organism>
<dbReference type="AlphaFoldDB" id="A0A2J5I9G1"/>